<reference evidence="8 9" key="1">
    <citation type="submission" date="2020-03" db="EMBL/GenBank/DDBJ databases">
        <title>Sequencing the genomes of 1000 actinobacteria strains.</title>
        <authorList>
            <person name="Klenk H.-P."/>
        </authorList>
    </citation>
    <scope>NUCLEOTIDE SEQUENCE [LARGE SCALE GENOMIC DNA]</scope>
    <source>
        <strain evidence="8 9">DSM 16403</strain>
    </source>
</reference>
<keyword evidence="3 6" id="KW-0812">Transmembrane</keyword>
<keyword evidence="9" id="KW-1185">Reference proteome</keyword>
<dbReference type="PANTHER" id="PTHR43124:SF3">
    <property type="entry name" value="CHLORAMPHENICOL EFFLUX PUMP RV0191"/>
    <property type="match status" value="1"/>
</dbReference>
<accession>A0A846RZB6</accession>
<feature type="transmembrane region" description="Helical" evidence="6">
    <location>
        <begin position="206"/>
        <end position="228"/>
    </location>
</feature>
<feature type="transmembrane region" description="Helical" evidence="6">
    <location>
        <begin position="162"/>
        <end position="185"/>
    </location>
</feature>
<evidence type="ECO:0000256" key="5">
    <source>
        <dbReference type="ARBA" id="ARBA00023136"/>
    </source>
</evidence>
<dbReference type="InterPro" id="IPR020846">
    <property type="entry name" value="MFS_dom"/>
</dbReference>
<name>A0A846RZB6_9MICC</name>
<evidence type="ECO:0000259" key="7">
    <source>
        <dbReference type="PROSITE" id="PS50850"/>
    </source>
</evidence>
<protein>
    <submittedName>
        <fullName evidence="8">Putative MFS family arabinose efflux permease</fullName>
    </submittedName>
</protein>
<keyword evidence="2" id="KW-1003">Cell membrane</keyword>
<dbReference type="Gene3D" id="1.20.1250.20">
    <property type="entry name" value="MFS general substrate transporter like domains"/>
    <property type="match status" value="1"/>
</dbReference>
<feature type="transmembrane region" description="Helical" evidence="6">
    <location>
        <begin position="46"/>
        <end position="64"/>
    </location>
</feature>
<feature type="transmembrane region" description="Helical" evidence="6">
    <location>
        <begin position="295"/>
        <end position="314"/>
    </location>
</feature>
<dbReference type="Proteomes" id="UP000547458">
    <property type="component" value="Unassembled WGS sequence"/>
</dbReference>
<feature type="transmembrane region" description="Helical" evidence="6">
    <location>
        <begin position="12"/>
        <end position="34"/>
    </location>
</feature>
<gene>
    <name evidence="8" type="ORF">BJ994_002607</name>
</gene>
<dbReference type="GO" id="GO:0005886">
    <property type="term" value="C:plasma membrane"/>
    <property type="evidence" value="ECO:0007669"/>
    <property type="project" value="UniProtKB-SubCell"/>
</dbReference>
<feature type="transmembrane region" description="Helical" evidence="6">
    <location>
        <begin position="272"/>
        <end position="289"/>
    </location>
</feature>
<evidence type="ECO:0000256" key="3">
    <source>
        <dbReference type="ARBA" id="ARBA00022692"/>
    </source>
</evidence>
<keyword evidence="4 6" id="KW-1133">Transmembrane helix</keyword>
<organism evidence="8 9">
    <name type="scientific">Arthrobacter pigmenti</name>
    <dbReference type="NCBI Taxonomy" id="271432"/>
    <lineage>
        <taxon>Bacteria</taxon>
        <taxon>Bacillati</taxon>
        <taxon>Actinomycetota</taxon>
        <taxon>Actinomycetes</taxon>
        <taxon>Micrococcales</taxon>
        <taxon>Micrococcaceae</taxon>
        <taxon>Arthrobacter</taxon>
    </lineage>
</organism>
<evidence type="ECO:0000313" key="8">
    <source>
        <dbReference type="EMBL" id="NJC23531.1"/>
    </source>
</evidence>
<feature type="transmembrane region" description="Helical" evidence="6">
    <location>
        <begin position="240"/>
        <end position="260"/>
    </location>
</feature>
<feature type="transmembrane region" description="Helical" evidence="6">
    <location>
        <begin position="76"/>
        <end position="99"/>
    </location>
</feature>
<dbReference type="PROSITE" id="PS50850">
    <property type="entry name" value="MFS"/>
    <property type="match status" value="1"/>
</dbReference>
<dbReference type="InterPro" id="IPR050189">
    <property type="entry name" value="MFS_Efflux_Transporters"/>
</dbReference>
<dbReference type="GO" id="GO:0022857">
    <property type="term" value="F:transmembrane transporter activity"/>
    <property type="evidence" value="ECO:0007669"/>
    <property type="project" value="InterPro"/>
</dbReference>
<evidence type="ECO:0000256" key="6">
    <source>
        <dbReference type="SAM" id="Phobius"/>
    </source>
</evidence>
<evidence type="ECO:0000256" key="1">
    <source>
        <dbReference type="ARBA" id="ARBA00004651"/>
    </source>
</evidence>
<dbReference type="EMBL" id="JAATJL010000001">
    <property type="protein sequence ID" value="NJC23531.1"/>
    <property type="molecule type" value="Genomic_DNA"/>
</dbReference>
<dbReference type="PANTHER" id="PTHR43124">
    <property type="entry name" value="PURINE EFFLUX PUMP PBUE"/>
    <property type="match status" value="1"/>
</dbReference>
<feature type="transmembrane region" description="Helical" evidence="6">
    <location>
        <begin position="134"/>
        <end position="156"/>
    </location>
</feature>
<dbReference type="CDD" id="cd17324">
    <property type="entry name" value="MFS_NepI_like"/>
    <property type="match status" value="1"/>
</dbReference>
<dbReference type="RefSeq" id="WP_167994733.1">
    <property type="nucleotide sequence ID" value="NZ_JAATJL010000001.1"/>
</dbReference>
<feature type="transmembrane region" description="Helical" evidence="6">
    <location>
        <begin position="359"/>
        <end position="378"/>
    </location>
</feature>
<comment type="caution">
    <text evidence="8">The sequence shown here is derived from an EMBL/GenBank/DDBJ whole genome shotgun (WGS) entry which is preliminary data.</text>
</comment>
<dbReference type="InterPro" id="IPR011701">
    <property type="entry name" value="MFS"/>
</dbReference>
<dbReference type="AlphaFoldDB" id="A0A846RZB6"/>
<evidence type="ECO:0000313" key="9">
    <source>
        <dbReference type="Proteomes" id="UP000547458"/>
    </source>
</evidence>
<dbReference type="SUPFAM" id="SSF103473">
    <property type="entry name" value="MFS general substrate transporter"/>
    <property type="match status" value="1"/>
</dbReference>
<keyword evidence="5 6" id="KW-0472">Membrane</keyword>
<feature type="transmembrane region" description="Helical" evidence="6">
    <location>
        <begin position="335"/>
        <end position="353"/>
    </location>
</feature>
<feature type="transmembrane region" description="Helical" evidence="6">
    <location>
        <begin position="105"/>
        <end position="122"/>
    </location>
</feature>
<comment type="subcellular location">
    <subcellularLocation>
        <location evidence="1">Cell membrane</location>
        <topology evidence="1">Multi-pass membrane protein</topology>
    </subcellularLocation>
</comment>
<feature type="domain" description="Major facilitator superfamily (MFS) profile" evidence="7">
    <location>
        <begin position="10"/>
        <end position="383"/>
    </location>
</feature>
<dbReference type="InterPro" id="IPR036259">
    <property type="entry name" value="MFS_trans_sf"/>
</dbReference>
<sequence length="388" mass="39178">MTNQTVLRPPLLLLSAGGFLAVATEVLPIGLLPLMAADLGVSESSVGLLVSAYAAVVVLASIPLNAWTSGVSRKPLLVGLLAGYGASNFMVCLADSYALALAGRLLAGACHALFFAVVFGYASRLAPPGRLGAVIALVNGGNALAIAGGVPLSTWVGSTIGWRWAFAAAALLALILAAGAARIMPPLAGSTVSGGAQLRAALAEPALRRVIVAVVILMSAQFALYTFVTPLLLQAGFTESSVGMALLAYGAAGVLGLIALGRFTDANLRRALLVSIGVMTGAVVVVALLGGAPGWTLVLVVVWGVFYGPVPSYVQTAAMNASPEHPDTVAAIHNSTFNIGISAGAFIGAQVVIGSPPSGIAYVTAALMLVAFLVVLTGSRAGFPRRIR</sequence>
<dbReference type="Pfam" id="PF07690">
    <property type="entry name" value="MFS_1"/>
    <property type="match status" value="1"/>
</dbReference>
<proteinExistence type="predicted"/>
<evidence type="ECO:0000256" key="2">
    <source>
        <dbReference type="ARBA" id="ARBA00022475"/>
    </source>
</evidence>
<evidence type="ECO:0000256" key="4">
    <source>
        <dbReference type="ARBA" id="ARBA00022989"/>
    </source>
</evidence>